<organism evidence="2 3">
    <name type="scientific">Halomonas dongshanensis</name>
    <dbReference type="NCBI Taxonomy" id="2890835"/>
    <lineage>
        <taxon>Bacteria</taxon>
        <taxon>Pseudomonadati</taxon>
        <taxon>Pseudomonadota</taxon>
        <taxon>Gammaproteobacteria</taxon>
        <taxon>Oceanospirillales</taxon>
        <taxon>Halomonadaceae</taxon>
        <taxon>Halomonas</taxon>
    </lineage>
</organism>
<sequence>MMIPTLNLLPWREALRERQRRRFQALLLVALIVGGLWGAGVAYLYQLRLDVQQQRNALLTTRLEELAAVAEEGQRYRQRAEAALSRQAQFASWEYQRRQTLVLFNALVESLEEGVIYQRLERRGENVDAVALAEHEGRISAQLGRLGRHSAFEAPRFTGVERSSNAQERAFHFAVTQRTPTVSVPSANLGGEGP</sequence>
<keyword evidence="1" id="KW-0812">Transmembrane</keyword>
<dbReference type="Proteomes" id="UP001165542">
    <property type="component" value="Unassembled WGS sequence"/>
</dbReference>
<gene>
    <name evidence="2" type="ORF">LLY24_03620</name>
</gene>
<comment type="caution">
    <text evidence="2">The sequence shown here is derived from an EMBL/GenBank/DDBJ whole genome shotgun (WGS) entry which is preliminary data.</text>
</comment>
<dbReference type="InterPro" id="IPR007813">
    <property type="entry name" value="PilN"/>
</dbReference>
<dbReference type="PANTHER" id="PTHR40278">
    <property type="entry name" value="DNA UTILIZATION PROTEIN HOFN"/>
    <property type="match status" value="1"/>
</dbReference>
<dbReference type="Pfam" id="PF05137">
    <property type="entry name" value="PilN"/>
    <property type="match status" value="1"/>
</dbReference>
<proteinExistence type="predicted"/>
<accession>A0ABT2EA21</accession>
<reference evidence="2" key="1">
    <citation type="submission" date="2021-11" db="EMBL/GenBank/DDBJ databases">
        <title>Halomonas sp., isolated from a coastal aquaculture zone in Dongshan Bay.</title>
        <authorList>
            <person name="Lin W."/>
        </authorList>
    </citation>
    <scope>NUCLEOTIDE SEQUENCE</scope>
    <source>
        <strain evidence="2">Yzlin-01</strain>
    </source>
</reference>
<dbReference type="EMBL" id="JAJISC010000002">
    <property type="protein sequence ID" value="MCS2608411.1"/>
    <property type="molecule type" value="Genomic_DNA"/>
</dbReference>
<protein>
    <submittedName>
        <fullName evidence="2">Fimbrial assembly protein</fullName>
    </submittedName>
</protein>
<keyword evidence="1" id="KW-0472">Membrane</keyword>
<evidence type="ECO:0000313" key="2">
    <source>
        <dbReference type="EMBL" id="MCS2608411.1"/>
    </source>
</evidence>
<dbReference type="InterPro" id="IPR052534">
    <property type="entry name" value="Extracell_DNA_Util/SecSys_Comp"/>
</dbReference>
<evidence type="ECO:0000313" key="3">
    <source>
        <dbReference type="Proteomes" id="UP001165542"/>
    </source>
</evidence>
<evidence type="ECO:0000256" key="1">
    <source>
        <dbReference type="SAM" id="Phobius"/>
    </source>
</evidence>
<keyword evidence="3" id="KW-1185">Reference proteome</keyword>
<dbReference type="PANTHER" id="PTHR40278:SF2">
    <property type="entry name" value="TYPE IV PILUS INNER MEMBRANE COMPONENT PILN"/>
    <property type="match status" value="1"/>
</dbReference>
<feature type="transmembrane region" description="Helical" evidence="1">
    <location>
        <begin position="25"/>
        <end position="45"/>
    </location>
</feature>
<name>A0ABT2EA21_9GAMM</name>
<keyword evidence="1" id="KW-1133">Transmembrane helix</keyword>